<gene>
    <name evidence="4" type="ORF">SAMN05660337_1456</name>
</gene>
<feature type="repeat" description="TPR" evidence="3">
    <location>
        <begin position="73"/>
        <end position="106"/>
    </location>
</feature>
<evidence type="ECO:0000256" key="2">
    <source>
        <dbReference type="ARBA" id="ARBA00022803"/>
    </source>
</evidence>
<dbReference type="STRING" id="246191.SAMN05660337_1456"/>
<dbReference type="RefSeq" id="WP_170830331.1">
    <property type="nucleotide sequence ID" value="NZ_FNGA01000002.1"/>
</dbReference>
<dbReference type="AlphaFoldDB" id="A0A1G9F9S9"/>
<sequence length="184" mass="20494">MSHLDYEINKELGECYLFMGELDKAEDYYKKAAGSNGVHPDPYIGLATIAIQRGEYDSAMALYKKAHSVEVTDKSFAGMGLILMETAKKNEAFESFSDALKINPSNMVALFGIIRIGHEAEMVDQAVPFLENFLAIEPEKHEVRYSLAGCFICMDKKAEAVEQLEMILEMDPANAAAKELLEQI</sequence>
<protein>
    <submittedName>
        <fullName evidence="4">Tetratricopeptide repeat-containing protein</fullName>
    </submittedName>
</protein>
<dbReference type="PROSITE" id="PS50005">
    <property type="entry name" value="TPR"/>
    <property type="match status" value="1"/>
</dbReference>
<accession>A0A1G9F9S9</accession>
<evidence type="ECO:0000256" key="1">
    <source>
        <dbReference type="ARBA" id="ARBA00022737"/>
    </source>
</evidence>
<dbReference type="PANTHER" id="PTHR44186">
    <property type="match status" value="1"/>
</dbReference>
<dbReference type="Pfam" id="PF14559">
    <property type="entry name" value="TPR_19"/>
    <property type="match status" value="2"/>
</dbReference>
<dbReference type="SUPFAM" id="SSF48452">
    <property type="entry name" value="TPR-like"/>
    <property type="match status" value="1"/>
</dbReference>
<dbReference type="PANTHER" id="PTHR44186:SF1">
    <property type="entry name" value="BARDET-BIEDL SYNDROME 4 PROTEIN"/>
    <property type="match status" value="1"/>
</dbReference>
<keyword evidence="2 3" id="KW-0802">TPR repeat</keyword>
<keyword evidence="5" id="KW-1185">Reference proteome</keyword>
<dbReference type="Gene3D" id="1.25.40.10">
    <property type="entry name" value="Tetratricopeptide repeat domain"/>
    <property type="match status" value="2"/>
</dbReference>
<evidence type="ECO:0000313" key="5">
    <source>
        <dbReference type="Proteomes" id="UP000199053"/>
    </source>
</evidence>
<evidence type="ECO:0000256" key="3">
    <source>
        <dbReference type="PROSITE-ProRule" id="PRU00339"/>
    </source>
</evidence>
<reference evidence="5" key="1">
    <citation type="submission" date="2016-10" db="EMBL/GenBank/DDBJ databases">
        <authorList>
            <person name="Varghese N."/>
            <person name="Submissions S."/>
        </authorList>
    </citation>
    <scope>NUCLEOTIDE SEQUENCE [LARGE SCALE GENOMIC DNA]</scope>
    <source>
        <strain evidence="5">DSM 16995</strain>
    </source>
</reference>
<organism evidence="4 5">
    <name type="scientific">Maridesulfovibrio ferrireducens</name>
    <dbReference type="NCBI Taxonomy" id="246191"/>
    <lineage>
        <taxon>Bacteria</taxon>
        <taxon>Pseudomonadati</taxon>
        <taxon>Thermodesulfobacteriota</taxon>
        <taxon>Desulfovibrionia</taxon>
        <taxon>Desulfovibrionales</taxon>
        <taxon>Desulfovibrionaceae</taxon>
        <taxon>Maridesulfovibrio</taxon>
    </lineage>
</organism>
<keyword evidence="1" id="KW-0677">Repeat</keyword>
<dbReference type="EMBL" id="FNGA01000002">
    <property type="protein sequence ID" value="SDK85167.1"/>
    <property type="molecule type" value="Genomic_DNA"/>
</dbReference>
<name>A0A1G9F9S9_9BACT</name>
<dbReference type="InterPro" id="IPR011990">
    <property type="entry name" value="TPR-like_helical_dom_sf"/>
</dbReference>
<proteinExistence type="predicted"/>
<dbReference type="Pfam" id="PF13181">
    <property type="entry name" value="TPR_8"/>
    <property type="match status" value="1"/>
</dbReference>
<dbReference type="SMART" id="SM00028">
    <property type="entry name" value="TPR"/>
    <property type="match status" value="4"/>
</dbReference>
<dbReference type="Proteomes" id="UP000199053">
    <property type="component" value="Unassembled WGS sequence"/>
</dbReference>
<dbReference type="InterPro" id="IPR019734">
    <property type="entry name" value="TPR_rpt"/>
</dbReference>
<evidence type="ECO:0000313" key="4">
    <source>
        <dbReference type="EMBL" id="SDK85167.1"/>
    </source>
</evidence>